<name>A0A0D2B1G5_9PEZI</name>
<dbReference type="InParanoid" id="A0A0D2B1G5"/>
<dbReference type="OrthoDB" id="9977941at2759"/>
<dbReference type="STRING" id="253628.A0A0D2B1G5"/>
<dbReference type="EMBL" id="KN847538">
    <property type="protein sequence ID" value="KIW05179.1"/>
    <property type="molecule type" value="Genomic_DNA"/>
</dbReference>
<evidence type="ECO:0008006" key="4">
    <source>
        <dbReference type="Google" id="ProtNLM"/>
    </source>
</evidence>
<dbReference type="PANTHER" id="PTHR42060">
    <property type="entry name" value="NHL REPEAT-CONTAINING PROTEIN-RELATED"/>
    <property type="match status" value="1"/>
</dbReference>
<evidence type="ECO:0000313" key="3">
    <source>
        <dbReference type="Proteomes" id="UP000053259"/>
    </source>
</evidence>
<keyword evidence="1" id="KW-0732">Signal</keyword>
<accession>A0A0D2B1G5</accession>
<dbReference type="InterPro" id="IPR052998">
    <property type="entry name" value="Hetero-Diels-Alderase-like"/>
</dbReference>
<dbReference type="HOGENOM" id="CLU_052989_1_0_1"/>
<feature type="chain" id="PRO_5002238722" description="SMP-30/Gluconolactonase/LRE-like region domain-containing protein" evidence="1">
    <location>
        <begin position="32"/>
        <end position="314"/>
    </location>
</feature>
<dbReference type="SUPFAM" id="SSF63829">
    <property type="entry name" value="Calcium-dependent phosphotriesterase"/>
    <property type="match status" value="1"/>
</dbReference>
<dbReference type="Proteomes" id="UP000053259">
    <property type="component" value="Unassembled WGS sequence"/>
</dbReference>
<evidence type="ECO:0000256" key="1">
    <source>
        <dbReference type="SAM" id="SignalP"/>
    </source>
</evidence>
<keyword evidence="3" id="KW-1185">Reference proteome</keyword>
<dbReference type="AlphaFoldDB" id="A0A0D2B1G5"/>
<dbReference type="PANTHER" id="PTHR42060:SF1">
    <property type="entry name" value="NHL REPEAT-CONTAINING PROTEIN"/>
    <property type="match status" value="1"/>
</dbReference>
<organism evidence="2 3">
    <name type="scientific">Verruconis gallopava</name>
    <dbReference type="NCBI Taxonomy" id="253628"/>
    <lineage>
        <taxon>Eukaryota</taxon>
        <taxon>Fungi</taxon>
        <taxon>Dikarya</taxon>
        <taxon>Ascomycota</taxon>
        <taxon>Pezizomycotina</taxon>
        <taxon>Dothideomycetes</taxon>
        <taxon>Pleosporomycetidae</taxon>
        <taxon>Venturiales</taxon>
        <taxon>Sympoventuriaceae</taxon>
        <taxon>Verruconis</taxon>
    </lineage>
</organism>
<proteinExistence type="predicted"/>
<gene>
    <name evidence="2" type="ORF">PV09_03728</name>
</gene>
<feature type="signal peptide" evidence="1">
    <location>
        <begin position="1"/>
        <end position="31"/>
    </location>
</feature>
<reference evidence="2 3" key="1">
    <citation type="submission" date="2015-01" db="EMBL/GenBank/DDBJ databases">
        <title>The Genome Sequence of Ochroconis gallopava CBS43764.</title>
        <authorList>
            <consortium name="The Broad Institute Genomics Platform"/>
            <person name="Cuomo C."/>
            <person name="de Hoog S."/>
            <person name="Gorbushina A."/>
            <person name="Stielow B."/>
            <person name="Teixiera M."/>
            <person name="Abouelleil A."/>
            <person name="Chapman S.B."/>
            <person name="Priest M."/>
            <person name="Young S.K."/>
            <person name="Wortman J."/>
            <person name="Nusbaum C."/>
            <person name="Birren B."/>
        </authorList>
    </citation>
    <scope>NUCLEOTIDE SEQUENCE [LARGE SCALE GENOMIC DNA]</scope>
    <source>
        <strain evidence="2 3">CBS 43764</strain>
    </source>
</reference>
<dbReference type="Gene3D" id="2.120.10.30">
    <property type="entry name" value="TolB, C-terminal domain"/>
    <property type="match status" value="1"/>
</dbReference>
<evidence type="ECO:0000313" key="2">
    <source>
        <dbReference type="EMBL" id="KIW05179.1"/>
    </source>
</evidence>
<dbReference type="RefSeq" id="XP_016215048.1">
    <property type="nucleotide sequence ID" value="XM_016356959.1"/>
</dbReference>
<dbReference type="InterPro" id="IPR011042">
    <property type="entry name" value="6-blade_b-propeller_TolB-like"/>
</dbReference>
<protein>
    <recommendedName>
        <fullName evidence="4">SMP-30/Gluconolactonase/LRE-like region domain-containing protein</fullName>
    </recommendedName>
</protein>
<sequence>MSRLLFTFSPLPLLLWWLWTFISMPMSPNVAKLYEFPRGAWIENIAVRGNGNLVVVRFDQPEVFEIEMDVSPPRSRLIARFEEYKGIQGIAEIEPDIFAVMPFKGSTYSLWTVNLGSEGLKTEVISHIPDVGMLNGLTKLSPSTLLASDTKRGAIMRLDIARKSSSTAIKDDSMAGLRFLGIGINGVRVRDSMVYYTNLWKGTLCKISVNPITATQIGTPQVVATNLGILDDLAIDKDNQQLYVMQYLAGTITRVQEDGTKEVVAKGLKYITSAQFGRREKDRNVLYVSSSGNPLGQAFKGAFEGGKVYAVHLE</sequence>
<dbReference type="VEuPathDB" id="FungiDB:PV09_03728"/>
<dbReference type="GeneID" id="27311701"/>